<evidence type="ECO:0000313" key="1">
    <source>
        <dbReference type="EMBL" id="MCC2166614.1"/>
    </source>
</evidence>
<name>A0AAE3AVC8_9FIRM</name>
<sequence length="63" mass="7719">MKKDRELFEVKYAKWLTDLEQECEKAVMQIDDRMYAKTLEDRYDQVSCFGIAFYKKRCLIQKK</sequence>
<gene>
    <name evidence="1" type="ORF">LKD45_02670</name>
</gene>
<dbReference type="AlphaFoldDB" id="A0AAE3AVC8"/>
<accession>A0AAE3AVC8</accession>
<organism evidence="1 2">
    <name type="scientific">Gallintestinimicrobium propionicum</name>
    <dbReference type="NCBI Taxonomy" id="2981770"/>
    <lineage>
        <taxon>Bacteria</taxon>
        <taxon>Bacillati</taxon>
        <taxon>Bacillota</taxon>
        <taxon>Clostridia</taxon>
        <taxon>Lachnospirales</taxon>
        <taxon>Lachnospiraceae</taxon>
        <taxon>Gallintestinimicrobium</taxon>
    </lineage>
</organism>
<dbReference type="InterPro" id="IPR012547">
    <property type="entry name" value="PDDEXK_9"/>
</dbReference>
<dbReference type="EMBL" id="JAJEQF010000003">
    <property type="protein sequence ID" value="MCC2166614.1"/>
    <property type="molecule type" value="Genomic_DNA"/>
</dbReference>
<protein>
    <submittedName>
        <fullName evidence="1">PD-(D/E)XK nuclease domain-containing protein</fullName>
    </submittedName>
</protein>
<dbReference type="RefSeq" id="WP_308727688.1">
    <property type="nucleotide sequence ID" value="NZ_JAJEQF010000003.1"/>
</dbReference>
<dbReference type="Pfam" id="PF08011">
    <property type="entry name" value="PDDEXK_9"/>
    <property type="match status" value="1"/>
</dbReference>
<dbReference type="Proteomes" id="UP001199355">
    <property type="component" value="Unassembled WGS sequence"/>
</dbReference>
<keyword evidence="2" id="KW-1185">Reference proteome</keyword>
<comment type="caution">
    <text evidence="1">The sequence shown here is derived from an EMBL/GenBank/DDBJ whole genome shotgun (WGS) entry which is preliminary data.</text>
</comment>
<evidence type="ECO:0000313" key="2">
    <source>
        <dbReference type="Proteomes" id="UP001199355"/>
    </source>
</evidence>
<reference evidence="1 2" key="1">
    <citation type="submission" date="2021-10" db="EMBL/GenBank/DDBJ databases">
        <title>Anaerobic single-cell dispensing facilitates the cultivation of human gut bacteria.</title>
        <authorList>
            <person name="Afrizal A."/>
        </authorList>
    </citation>
    <scope>NUCLEOTIDE SEQUENCE [LARGE SCALE GENOMIC DNA]</scope>
    <source>
        <strain evidence="1 2">CLA-AA-H244</strain>
    </source>
</reference>
<proteinExistence type="predicted"/>